<name>A0ABZ3FRJ1_9ACTN</name>
<evidence type="ECO:0000256" key="4">
    <source>
        <dbReference type="ARBA" id="ARBA00013014"/>
    </source>
</evidence>
<dbReference type="EMBL" id="CP154795">
    <property type="protein sequence ID" value="XAN08699.1"/>
    <property type="molecule type" value="Genomic_DNA"/>
</dbReference>
<evidence type="ECO:0000256" key="5">
    <source>
        <dbReference type="ARBA" id="ARBA00019465"/>
    </source>
</evidence>
<evidence type="ECO:0000256" key="3">
    <source>
        <dbReference type="ARBA" id="ARBA00007870"/>
    </source>
</evidence>
<dbReference type="InterPro" id="IPR036291">
    <property type="entry name" value="NAD(P)-bd_dom_sf"/>
</dbReference>
<dbReference type="EC" id="1.1.1.169" evidence="4 11"/>
<evidence type="ECO:0000313" key="15">
    <source>
        <dbReference type="Proteomes" id="UP001442841"/>
    </source>
</evidence>
<accession>A0ABZ3FRJ1</accession>
<dbReference type="InterPro" id="IPR050838">
    <property type="entry name" value="Ketopantoate_reductase"/>
</dbReference>
<keyword evidence="15" id="KW-1185">Reference proteome</keyword>
<evidence type="ECO:0000256" key="6">
    <source>
        <dbReference type="ARBA" id="ARBA00022655"/>
    </source>
</evidence>
<dbReference type="Pfam" id="PF02558">
    <property type="entry name" value="ApbA"/>
    <property type="match status" value="1"/>
</dbReference>
<feature type="domain" description="Ketopantoate reductase N-terminal" evidence="12">
    <location>
        <begin position="7"/>
        <end position="154"/>
    </location>
</feature>
<evidence type="ECO:0000256" key="9">
    <source>
        <dbReference type="ARBA" id="ARBA00032024"/>
    </source>
</evidence>
<keyword evidence="6 11" id="KW-0566">Pantothenate biosynthesis</keyword>
<dbReference type="PANTHER" id="PTHR43765:SF2">
    <property type="entry name" value="2-DEHYDROPANTOATE 2-REDUCTASE"/>
    <property type="match status" value="1"/>
</dbReference>
<dbReference type="PANTHER" id="PTHR43765">
    <property type="entry name" value="2-DEHYDROPANTOATE 2-REDUCTASE-RELATED"/>
    <property type="match status" value="1"/>
</dbReference>
<comment type="catalytic activity">
    <reaction evidence="10 11">
        <text>(R)-pantoate + NADP(+) = 2-dehydropantoate + NADPH + H(+)</text>
        <dbReference type="Rhea" id="RHEA:16233"/>
        <dbReference type="ChEBI" id="CHEBI:11561"/>
        <dbReference type="ChEBI" id="CHEBI:15378"/>
        <dbReference type="ChEBI" id="CHEBI:15980"/>
        <dbReference type="ChEBI" id="CHEBI:57783"/>
        <dbReference type="ChEBI" id="CHEBI:58349"/>
        <dbReference type="EC" id="1.1.1.169"/>
    </reaction>
</comment>
<dbReference type="Pfam" id="PF08546">
    <property type="entry name" value="ApbA_C"/>
    <property type="match status" value="1"/>
</dbReference>
<proteinExistence type="inferred from homology"/>
<evidence type="ECO:0000256" key="10">
    <source>
        <dbReference type="ARBA" id="ARBA00048793"/>
    </source>
</evidence>
<dbReference type="Proteomes" id="UP001442841">
    <property type="component" value="Chromosome"/>
</dbReference>
<dbReference type="InterPro" id="IPR013752">
    <property type="entry name" value="KPA_reductase"/>
</dbReference>
<dbReference type="InterPro" id="IPR013332">
    <property type="entry name" value="KPR_N"/>
</dbReference>
<evidence type="ECO:0000259" key="12">
    <source>
        <dbReference type="Pfam" id="PF02558"/>
    </source>
</evidence>
<organism evidence="14 15">
    <name type="scientific">Ammonicoccus fulvus</name>
    <dbReference type="NCBI Taxonomy" id="3138240"/>
    <lineage>
        <taxon>Bacteria</taxon>
        <taxon>Bacillati</taxon>
        <taxon>Actinomycetota</taxon>
        <taxon>Actinomycetes</taxon>
        <taxon>Propionibacteriales</taxon>
        <taxon>Propionibacteriaceae</taxon>
        <taxon>Ammonicoccus</taxon>
    </lineage>
</organism>
<evidence type="ECO:0000313" key="14">
    <source>
        <dbReference type="EMBL" id="XAN08699.1"/>
    </source>
</evidence>
<dbReference type="InterPro" id="IPR003710">
    <property type="entry name" value="ApbA"/>
</dbReference>
<dbReference type="Gene3D" id="3.40.50.720">
    <property type="entry name" value="NAD(P)-binding Rossmann-like Domain"/>
    <property type="match status" value="1"/>
</dbReference>
<feature type="domain" description="Ketopantoate reductase C-terminal" evidence="13">
    <location>
        <begin position="182"/>
        <end position="303"/>
    </location>
</feature>
<evidence type="ECO:0000256" key="8">
    <source>
        <dbReference type="ARBA" id="ARBA00023002"/>
    </source>
</evidence>
<dbReference type="SUPFAM" id="SSF48179">
    <property type="entry name" value="6-phosphogluconate dehydrogenase C-terminal domain-like"/>
    <property type="match status" value="1"/>
</dbReference>
<evidence type="ECO:0000259" key="13">
    <source>
        <dbReference type="Pfam" id="PF08546"/>
    </source>
</evidence>
<keyword evidence="8 11" id="KW-0560">Oxidoreductase</keyword>
<dbReference type="SUPFAM" id="SSF51735">
    <property type="entry name" value="NAD(P)-binding Rossmann-fold domains"/>
    <property type="match status" value="1"/>
</dbReference>
<dbReference type="RefSeq" id="WP_425310128.1">
    <property type="nucleotide sequence ID" value="NZ_CP154795.1"/>
</dbReference>
<evidence type="ECO:0000256" key="1">
    <source>
        <dbReference type="ARBA" id="ARBA00002919"/>
    </source>
</evidence>
<gene>
    <name evidence="14" type="ORF">AADG42_15760</name>
</gene>
<sequence>MQEIQRVAIVGAGAMGGMYAAHFAEAGFEVVFVASGERAARLRDGLTVNGTPLLADVVDAESPGDATAADLMIFAVKDQHLNEAIREAEVIVGSQTIVLSVMNGLDSEERIAHGLACTLDRRRVLLCIALAMDAEREGRDIRFRQAGKLVFGHPRNDEPDEVVTAVQRALTRAQLAWETPADMRHELWWKFMVNVGMNQTSAVLRAPYGALQPDGDPRSLMSALIDEVVLVAAAEGVPMTEADVERWHRVLANQPAEGWTSMAQDVLAGRPTEVETFAGRMVALGEKHGIPVPYNQAMLWILRSTTPH</sequence>
<comment type="similarity">
    <text evidence="3 11">Belongs to the ketopantoate reductase family.</text>
</comment>
<evidence type="ECO:0000256" key="2">
    <source>
        <dbReference type="ARBA" id="ARBA00004994"/>
    </source>
</evidence>
<reference evidence="14 15" key="1">
    <citation type="submission" date="2024-04" db="EMBL/GenBank/DDBJ databases">
        <title>Isolation of an actinomycete strain from pig manure.</title>
        <authorList>
            <person name="Gong T."/>
            <person name="Yu Z."/>
            <person name="An M."/>
            <person name="Wei C."/>
            <person name="Yang W."/>
            <person name="Liu L."/>
        </authorList>
    </citation>
    <scope>NUCLEOTIDE SEQUENCE [LARGE SCALE GENOMIC DNA]</scope>
    <source>
        <strain evidence="14 15">ZF39</strain>
    </source>
</reference>
<protein>
    <recommendedName>
        <fullName evidence="5 11">2-dehydropantoate 2-reductase</fullName>
        <ecNumber evidence="4 11">1.1.1.169</ecNumber>
    </recommendedName>
    <alternativeName>
        <fullName evidence="9 11">Ketopantoate reductase</fullName>
    </alternativeName>
</protein>
<dbReference type="Gene3D" id="1.10.1040.10">
    <property type="entry name" value="N-(1-d-carboxylethyl)-l-norvaline Dehydrogenase, domain 2"/>
    <property type="match status" value="1"/>
</dbReference>
<dbReference type="GO" id="GO:0008677">
    <property type="term" value="F:2-dehydropantoate 2-reductase activity"/>
    <property type="evidence" value="ECO:0007669"/>
    <property type="project" value="UniProtKB-EC"/>
</dbReference>
<evidence type="ECO:0000256" key="7">
    <source>
        <dbReference type="ARBA" id="ARBA00022857"/>
    </source>
</evidence>
<dbReference type="InterPro" id="IPR008927">
    <property type="entry name" value="6-PGluconate_DH-like_C_sf"/>
</dbReference>
<dbReference type="InterPro" id="IPR013328">
    <property type="entry name" value="6PGD_dom2"/>
</dbReference>
<dbReference type="NCBIfam" id="TIGR00745">
    <property type="entry name" value="apbA_panE"/>
    <property type="match status" value="1"/>
</dbReference>
<comment type="pathway">
    <text evidence="2 11">Cofactor biosynthesis; (R)-pantothenate biosynthesis; (R)-pantoate from 3-methyl-2-oxobutanoate: step 2/2.</text>
</comment>
<keyword evidence="7 11" id="KW-0521">NADP</keyword>
<comment type="function">
    <text evidence="1 11">Catalyzes the NADPH-dependent reduction of ketopantoate into pantoic acid.</text>
</comment>
<evidence type="ECO:0000256" key="11">
    <source>
        <dbReference type="RuleBase" id="RU362068"/>
    </source>
</evidence>